<accession>A0A2A6E3F1</accession>
<name>A0A2A6E3F1_9BACL</name>
<dbReference type="EMBL" id="MOXJ01000001">
    <property type="protein sequence ID" value="PDO11561.1"/>
    <property type="molecule type" value="Genomic_DNA"/>
</dbReference>
<protein>
    <submittedName>
        <fullName evidence="1">Uncharacterized protein</fullName>
    </submittedName>
</protein>
<dbReference type="Proteomes" id="UP000243688">
    <property type="component" value="Unassembled WGS sequence"/>
</dbReference>
<organism evidence="1 2">
    <name type="scientific">Candidatus Reconcilbacillus cellulovorans</name>
    <dbReference type="NCBI Taxonomy" id="1906605"/>
    <lineage>
        <taxon>Bacteria</taxon>
        <taxon>Bacillati</taxon>
        <taxon>Bacillota</taxon>
        <taxon>Bacilli</taxon>
        <taxon>Bacillales</taxon>
        <taxon>Paenibacillaceae</taxon>
        <taxon>Candidatus Reconcilbacillus</taxon>
    </lineage>
</organism>
<gene>
    <name evidence="1" type="ORF">BLM47_00010</name>
</gene>
<sequence length="209" mass="24300">MNEGFSLTQFEAGKEIMSKQLHDNALDVLIDYLKENELLCITPSIEIEKFVLCKSTFKIVDLEYLENITKREFHDILGFDKKEVNKVKRVNFSINEFTKILKFTSEILPSRTFIKQENFILPLKKEYLREQPKEIIFKYNEKSEVNMLGRVTRKINIACETNPVSENVENFFSVTTIISEVINMFLESSGIIKNGDYVVSPVAIFFEST</sequence>
<comment type="caution">
    <text evidence="1">The sequence shown here is derived from an EMBL/GenBank/DDBJ whole genome shotgun (WGS) entry which is preliminary data.</text>
</comment>
<reference evidence="1 2" key="1">
    <citation type="submission" date="2016-12" db="EMBL/GenBank/DDBJ databases">
        <title>Candidatus Reconcilibacillus cellulovorans genome.</title>
        <authorList>
            <person name="Kolinko S."/>
            <person name="Wu Y.-W."/>
            <person name="Tachea F."/>
            <person name="Denzel E."/>
            <person name="Hiras J."/>
            <person name="Baecker N."/>
            <person name="Chan L.J."/>
            <person name="Eichorst S.A."/>
            <person name="Frey D."/>
            <person name="Adams P.D."/>
            <person name="Pray T."/>
            <person name="Tanjore D."/>
            <person name="Petzold C.J."/>
            <person name="Gladden J.M."/>
            <person name="Simmons B.A."/>
            <person name="Singer S.W."/>
        </authorList>
    </citation>
    <scope>NUCLEOTIDE SEQUENCE [LARGE SCALE GENOMIC DNA]</scope>
    <source>
        <strain evidence="1">JTherm</strain>
    </source>
</reference>
<evidence type="ECO:0000313" key="1">
    <source>
        <dbReference type="EMBL" id="PDO11561.1"/>
    </source>
</evidence>
<dbReference type="AlphaFoldDB" id="A0A2A6E3F1"/>
<proteinExistence type="predicted"/>
<evidence type="ECO:0000313" key="2">
    <source>
        <dbReference type="Proteomes" id="UP000243688"/>
    </source>
</evidence>